<evidence type="ECO:0000256" key="2">
    <source>
        <dbReference type="ARBA" id="ARBA00023082"/>
    </source>
</evidence>
<dbReference type="SUPFAM" id="SSF88946">
    <property type="entry name" value="Sigma2 domain of RNA polymerase sigma factors"/>
    <property type="match status" value="1"/>
</dbReference>
<dbReference type="GO" id="GO:0016987">
    <property type="term" value="F:sigma factor activity"/>
    <property type="evidence" value="ECO:0007669"/>
    <property type="project" value="UniProtKB-KW"/>
</dbReference>
<proteinExistence type="predicted"/>
<evidence type="ECO:0000256" key="1">
    <source>
        <dbReference type="ARBA" id="ARBA00023015"/>
    </source>
</evidence>
<dbReference type="InterPro" id="IPR013325">
    <property type="entry name" value="RNA_pol_sigma_r2"/>
</dbReference>
<evidence type="ECO:0000259" key="5">
    <source>
        <dbReference type="Pfam" id="PF04542"/>
    </source>
</evidence>
<dbReference type="InterPro" id="IPR050239">
    <property type="entry name" value="Sigma-70_RNA_pol_init_factors"/>
</dbReference>
<evidence type="ECO:0000313" key="8">
    <source>
        <dbReference type="Proteomes" id="UP000198828"/>
    </source>
</evidence>
<dbReference type="InterPro" id="IPR014284">
    <property type="entry name" value="RNA_pol_sigma-70_dom"/>
</dbReference>
<evidence type="ECO:0000259" key="6">
    <source>
        <dbReference type="Pfam" id="PF04545"/>
    </source>
</evidence>
<dbReference type="InterPro" id="IPR000943">
    <property type="entry name" value="RNA_pol_sigma70"/>
</dbReference>
<dbReference type="PANTHER" id="PTHR30603:SF47">
    <property type="entry name" value="RNA POLYMERASE SIGMA FACTOR SIGD, CHLOROPLASTIC"/>
    <property type="match status" value="1"/>
</dbReference>
<dbReference type="InterPro" id="IPR036388">
    <property type="entry name" value="WH-like_DNA-bd_sf"/>
</dbReference>
<dbReference type="GO" id="GO:0006352">
    <property type="term" value="P:DNA-templated transcription initiation"/>
    <property type="evidence" value="ECO:0007669"/>
    <property type="project" value="InterPro"/>
</dbReference>
<gene>
    <name evidence="7" type="ORF">SAMN05660923_01043</name>
</gene>
<dbReference type="OrthoDB" id="9809557at2"/>
<evidence type="ECO:0000256" key="3">
    <source>
        <dbReference type="ARBA" id="ARBA00023125"/>
    </source>
</evidence>
<keyword evidence="4" id="KW-0804">Transcription</keyword>
<keyword evidence="8" id="KW-1185">Reference proteome</keyword>
<organism evidence="7 8">
    <name type="scientific">Tepidimicrobium xylanilyticum</name>
    <dbReference type="NCBI Taxonomy" id="1123352"/>
    <lineage>
        <taxon>Bacteria</taxon>
        <taxon>Bacillati</taxon>
        <taxon>Bacillota</taxon>
        <taxon>Tissierellia</taxon>
        <taxon>Tissierellales</taxon>
        <taxon>Tepidimicrobiaceae</taxon>
        <taxon>Tepidimicrobium</taxon>
    </lineage>
</organism>
<dbReference type="CDD" id="cd06171">
    <property type="entry name" value="Sigma70_r4"/>
    <property type="match status" value="1"/>
</dbReference>
<name>A0A1H2V7T6_9FIRM</name>
<dbReference type="Gene3D" id="1.10.10.10">
    <property type="entry name" value="Winged helix-like DNA-binding domain superfamily/Winged helix DNA-binding domain"/>
    <property type="match status" value="1"/>
</dbReference>
<feature type="domain" description="RNA polymerase sigma-70 region 2" evidence="5">
    <location>
        <begin position="39"/>
        <end position="101"/>
    </location>
</feature>
<dbReference type="RefSeq" id="WP_159428619.1">
    <property type="nucleotide sequence ID" value="NZ_BSYN01000004.1"/>
</dbReference>
<evidence type="ECO:0000256" key="4">
    <source>
        <dbReference type="ARBA" id="ARBA00023163"/>
    </source>
</evidence>
<dbReference type="Gene3D" id="1.20.120.1810">
    <property type="match status" value="1"/>
</dbReference>
<keyword evidence="3" id="KW-0238">DNA-binding</keyword>
<reference evidence="7 8" key="1">
    <citation type="submission" date="2016-10" db="EMBL/GenBank/DDBJ databases">
        <authorList>
            <person name="de Groot N.N."/>
        </authorList>
    </citation>
    <scope>NUCLEOTIDE SEQUENCE [LARGE SCALE GENOMIC DNA]</scope>
    <source>
        <strain evidence="7 8">DSM 23310</strain>
    </source>
</reference>
<accession>A0A1H2V7T6</accession>
<keyword evidence="1" id="KW-0805">Transcription regulation</keyword>
<dbReference type="Pfam" id="PF04542">
    <property type="entry name" value="Sigma70_r2"/>
    <property type="match status" value="1"/>
</dbReference>
<dbReference type="GO" id="GO:0003677">
    <property type="term" value="F:DNA binding"/>
    <property type="evidence" value="ECO:0007669"/>
    <property type="project" value="UniProtKB-KW"/>
</dbReference>
<dbReference type="SUPFAM" id="SSF88659">
    <property type="entry name" value="Sigma3 and sigma4 domains of RNA polymerase sigma factors"/>
    <property type="match status" value="1"/>
</dbReference>
<dbReference type="PRINTS" id="PR00046">
    <property type="entry name" value="SIGMA70FCT"/>
</dbReference>
<keyword evidence="2" id="KW-0731">Sigma factor</keyword>
<protein>
    <submittedName>
        <fullName evidence="7">RNA polymerase primary sigma factor</fullName>
    </submittedName>
</protein>
<dbReference type="InterPro" id="IPR007627">
    <property type="entry name" value="RNA_pol_sigma70_r2"/>
</dbReference>
<feature type="domain" description="RNA polymerase sigma-70 region 4" evidence="6">
    <location>
        <begin position="210"/>
        <end position="261"/>
    </location>
</feature>
<evidence type="ECO:0000313" key="7">
    <source>
        <dbReference type="EMBL" id="SDW64408.1"/>
    </source>
</evidence>
<dbReference type="NCBIfam" id="TIGR02937">
    <property type="entry name" value="sigma70-ECF"/>
    <property type="match status" value="1"/>
</dbReference>
<dbReference type="PIRSF" id="PIRSF000770">
    <property type="entry name" value="RNA_pol_sigma-SigE/K"/>
    <property type="match status" value="1"/>
</dbReference>
<dbReference type="InterPro" id="IPR007630">
    <property type="entry name" value="RNA_pol_sigma70_r4"/>
</dbReference>
<dbReference type="PANTHER" id="PTHR30603">
    <property type="entry name" value="RNA POLYMERASE SIGMA FACTOR RPO"/>
    <property type="match status" value="1"/>
</dbReference>
<dbReference type="Pfam" id="PF04545">
    <property type="entry name" value="Sigma70_r4"/>
    <property type="match status" value="1"/>
</dbReference>
<dbReference type="EMBL" id="FNNG01000003">
    <property type="protein sequence ID" value="SDW64408.1"/>
    <property type="molecule type" value="Genomic_DNA"/>
</dbReference>
<dbReference type="InterPro" id="IPR013324">
    <property type="entry name" value="RNA_pol_sigma_r3/r4-like"/>
</dbReference>
<dbReference type="Proteomes" id="UP000198828">
    <property type="component" value="Unassembled WGS sequence"/>
</dbReference>
<sequence length="276" mass="32449">MSTQQWELRDINRLSNEELVALYKKNKDINIRNKIILNNIGLIYSAAKKRIKSPCSYTLEDLVQEGVIGMMKGIEKFDITRNTNFTTYVYYWIVQQMDRAIMNNGYMIRLPAYIYDKINNISTVENNYLAKNGEIDLKNMCNEANITEQEYLLTCHYKRNYSNFTSLNSIINIDSDENYVELQDYIPCQNTSVEDTIISESLKDQLMETMNELSPKEREVLMLRFGLNGHEPLTLEAIGNKYNLTRERIRQIENKALNKLKRLNLKKGLKDYLLEY</sequence>
<dbReference type="AlphaFoldDB" id="A0A1H2V7T6"/>